<dbReference type="GO" id="GO:0016746">
    <property type="term" value="F:acyltransferase activity"/>
    <property type="evidence" value="ECO:0007669"/>
    <property type="project" value="UniProtKB-KW"/>
</dbReference>
<dbReference type="EMBL" id="JBHSUC010000005">
    <property type="protein sequence ID" value="MFC6361695.1"/>
    <property type="molecule type" value="Genomic_DNA"/>
</dbReference>
<evidence type="ECO:0000259" key="1">
    <source>
        <dbReference type="PROSITE" id="PS51186"/>
    </source>
</evidence>
<dbReference type="RefSeq" id="WP_212707210.1">
    <property type="nucleotide sequence ID" value="NZ_BAAAFW010000095.1"/>
</dbReference>
<dbReference type="CDD" id="cd04301">
    <property type="entry name" value="NAT_SF"/>
    <property type="match status" value="1"/>
</dbReference>
<organism evidence="2 3">
    <name type="scientific">Tatumella punctata</name>
    <dbReference type="NCBI Taxonomy" id="399969"/>
    <lineage>
        <taxon>Bacteria</taxon>
        <taxon>Pseudomonadati</taxon>
        <taxon>Pseudomonadota</taxon>
        <taxon>Gammaproteobacteria</taxon>
        <taxon>Enterobacterales</taxon>
        <taxon>Erwiniaceae</taxon>
        <taxon>Tatumella</taxon>
    </lineage>
</organism>
<dbReference type="NCBIfam" id="NF007644">
    <property type="entry name" value="PRK10314.1"/>
    <property type="match status" value="1"/>
</dbReference>
<proteinExistence type="predicted"/>
<dbReference type="PROSITE" id="PS51186">
    <property type="entry name" value="GNAT"/>
    <property type="match status" value="1"/>
</dbReference>
<keyword evidence="3" id="KW-1185">Reference proteome</keyword>
<dbReference type="Pfam" id="PF13673">
    <property type="entry name" value="Acetyltransf_10"/>
    <property type="match status" value="1"/>
</dbReference>
<evidence type="ECO:0000313" key="3">
    <source>
        <dbReference type="Proteomes" id="UP001596215"/>
    </source>
</evidence>
<accession>A0ABW1VP71</accession>
<comment type="caution">
    <text evidence="2">The sequence shown here is derived from an EMBL/GenBank/DDBJ whole genome shotgun (WGS) entry which is preliminary data.</text>
</comment>
<dbReference type="InterPro" id="IPR000182">
    <property type="entry name" value="GNAT_dom"/>
</dbReference>
<dbReference type="EC" id="2.3.1.-" evidence="2"/>
<name>A0ABW1VP71_9GAMM</name>
<keyword evidence="2" id="KW-0808">Transferase</keyword>
<reference evidence="3" key="1">
    <citation type="journal article" date="2019" name="Int. J. Syst. Evol. Microbiol.">
        <title>The Global Catalogue of Microorganisms (GCM) 10K type strain sequencing project: providing services to taxonomists for standard genome sequencing and annotation.</title>
        <authorList>
            <consortium name="The Broad Institute Genomics Platform"/>
            <consortium name="The Broad Institute Genome Sequencing Center for Infectious Disease"/>
            <person name="Wu L."/>
            <person name="Ma J."/>
        </authorList>
    </citation>
    <scope>NUCLEOTIDE SEQUENCE [LARGE SCALE GENOMIC DNA]</scope>
    <source>
        <strain evidence="3">CGMCC 4.1530</strain>
    </source>
</reference>
<dbReference type="Gene3D" id="3.40.630.30">
    <property type="match status" value="1"/>
</dbReference>
<gene>
    <name evidence="2" type="ORF">ACFP73_06195</name>
</gene>
<keyword evidence="2" id="KW-0012">Acyltransferase</keyword>
<dbReference type="Proteomes" id="UP001596215">
    <property type="component" value="Unassembled WGS sequence"/>
</dbReference>
<protein>
    <submittedName>
        <fullName evidence="2">GNAT family N-acetyltransferase</fullName>
        <ecNumber evidence="2">2.3.1.-</ecNumber>
    </submittedName>
</protein>
<evidence type="ECO:0000313" key="2">
    <source>
        <dbReference type="EMBL" id="MFC6361695.1"/>
    </source>
</evidence>
<sequence>MSEIIWKDLHHSELTVATLYQLLALRNQVFIVEQCCPYQDIDGEDVQGDNRHLLGFDGDKLAACARVLVPADNRQPLSIGRVIVAPYARGRKLGHHLLEKVLESCQKYYPRRTIRLSAQAHLQSFYRAQGFAACTEVYQEDGIDHIGMLLQAGDTL</sequence>
<dbReference type="InterPro" id="IPR016181">
    <property type="entry name" value="Acyl_CoA_acyltransferase"/>
</dbReference>
<feature type="domain" description="N-acetyltransferase" evidence="1">
    <location>
        <begin position="9"/>
        <end position="153"/>
    </location>
</feature>
<dbReference type="SUPFAM" id="SSF55729">
    <property type="entry name" value="Acyl-CoA N-acyltransferases (Nat)"/>
    <property type="match status" value="1"/>
</dbReference>